<reference evidence="2 3" key="1">
    <citation type="journal article" date="2017" name="Int. J. Syst. Evol. Microbiol.">
        <title>Ramlibacter alkalitolerans sp. nov., alkali-tolerant bacterium isolated from soil of ginseng.</title>
        <authorList>
            <person name="Lee D.H."/>
            <person name="Cha C.J."/>
        </authorList>
    </citation>
    <scope>NUCLEOTIDE SEQUENCE [LARGE SCALE GENOMIC DNA]</scope>
    <source>
        <strain evidence="2 3">KACC 19305</strain>
    </source>
</reference>
<name>A0ABS1JUI0_9BURK</name>
<evidence type="ECO:0000313" key="2">
    <source>
        <dbReference type="EMBL" id="MBL0427862.1"/>
    </source>
</evidence>
<evidence type="ECO:0000313" key="3">
    <source>
        <dbReference type="Proteomes" id="UP000622707"/>
    </source>
</evidence>
<feature type="transmembrane region" description="Helical" evidence="1">
    <location>
        <begin position="71"/>
        <end position="88"/>
    </location>
</feature>
<comment type="caution">
    <text evidence="2">The sequence shown here is derived from an EMBL/GenBank/DDBJ whole genome shotgun (WGS) entry which is preliminary data.</text>
</comment>
<keyword evidence="1" id="KW-0812">Transmembrane</keyword>
<dbReference type="RefSeq" id="WP_201692493.1">
    <property type="nucleotide sequence ID" value="NZ_JAEQND010000013.1"/>
</dbReference>
<accession>A0ABS1JUI0</accession>
<keyword evidence="1" id="KW-0472">Membrane</keyword>
<feature type="transmembrane region" description="Helical" evidence="1">
    <location>
        <begin position="42"/>
        <end position="64"/>
    </location>
</feature>
<evidence type="ECO:0000256" key="1">
    <source>
        <dbReference type="SAM" id="Phobius"/>
    </source>
</evidence>
<proteinExistence type="predicted"/>
<protein>
    <submittedName>
        <fullName evidence="2">Uncharacterized protein</fullName>
    </submittedName>
</protein>
<dbReference type="Proteomes" id="UP000622707">
    <property type="component" value="Unassembled WGS sequence"/>
</dbReference>
<keyword evidence="3" id="KW-1185">Reference proteome</keyword>
<keyword evidence="1" id="KW-1133">Transmembrane helix</keyword>
<sequence>MKPLKSLTLKDCRYLILGAAIPVVALLVALALLGPAPNTRLTPGYCLFAMLCIGTSSLGVHTLGTGRSNRMAWVAVLALLFAFSTGVVRA</sequence>
<organism evidence="2 3">
    <name type="scientific">Ramlibacter alkalitolerans</name>
    <dbReference type="NCBI Taxonomy" id="2039631"/>
    <lineage>
        <taxon>Bacteria</taxon>
        <taxon>Pseudomonadati</taxon>
        <taxon>Pseudomonadota</taxon>
        <taxon>Betaproteobacteria</taxon>
        <taxon>Burkholderiales</taxon>
        <taxon>Comamonadaceae</taxon>
        <taxon>Ramlibacter</taxon>
    </lineage>
</organism>
<dbReference type="EMBL" id="JAEQND010000013">
    <property type="protein sequence ID" value="MBL0427862.1"/>
    <property type="molecule type" value="Genomic_DNA"/>
</dbReference>
<gene>
    <name evidence="2" type="ORF">JI746_22335</name>
</gene>
<feature type="transmembrane region" description="Helical" evidence="1">
    <location>
        <begin position="12"/>
        <end position="36"/>
    </location>
</feature>